<protein>
    <submittedName>
        <fullName evidence="5">Amino acid ABC transporter substrate-binding protein, PAAT family</fullName>
    </submittedName>
</protein>
<sequence>MKKKMFAALLSVTMTVTILAGCQKTSDNSTAVSKADENTKTETSDVEGSMKGVTLKVGTSGLFGPFSYYDEDGKTLIGYDLDLLADLQEILGFDIDNEIQAMDYSALTTSLAGGKLDIGAAALCATDERKEVMNFTDTYCDSGQVVMINTENKNDISGVDDLSGKKVAVEKGTASHMYATKNLADSEVEVHDTITTAYESLEQEKVDAVLQDGPGAAFYIKTTADTKLEVIGEEFNQGQAPYAIAVSKDCKYLEQINTALNMLQKDGTLDELYAKWCE</sequence>
<evidence type="ECO:0000313" key="6">
    <source>
        <dbReference type="Proteomes" id="UP000254051"/>
    </source>
</evidence>
<dbReference type="InterPro" id="IPR001320">
    <property type="entry name" value="Iontro_rcpt_C"/>
</dbReference>
<organism evidence="5 6">
    <name type="scientific">Faecalicatena contorta</name>
    <dbReference type="NCBI Taxonomy" id="39482"/>
    <lineage>
        <taxon>Bacteria</taxon>
        <taxon>Bacillati</taxon>
        <taxon>Bacillota</taxon>
        <taxon>Clostridia</taxon>
        <taxon>Lachnospirales</taxon>
        <taxon>Lachnospiraceae</taxon>
        <taxon>Faecalicatena</taxon>
    </lineage>
</organism>
<dbReference type="OrthoDB" id="115856at2"/>
<dbReference type="Gene3D" id="3.40.190.10">
    <property type="entry name" value="Periplasmic binding protein-like II"/>
    <property type="match status" value="2"/>
</dbReference>
<dbReference type="EMBL" id="UHJJ01000001">
    <property type="protein sequence ID" value="SUQ12228.1"/>
    <property type="molecule type" value="Genomic_DNA"/>
</dbReference>
<dbReference type="Pfam" id="PF00497">
    <property type="entry name" value="SBP_bac_3"/>
    <property type="match status" value="1"/>
</dbReference>
<accession>A0A316A4R1</accession>
<dbReference type="SMART" id="SM00079">
    <property type="entry name" value="PBPe"/>
    <property type="match status" value="1"/>
</dbReference>
<evidence type="ECO:0000256" key="2">
    <source>
        <dbReference type="SAM" id="SignalP"/>
    </source>
</evidence>
<evidence type="ECO:0000259" key="4">
    <source>
        <dbReference type="SMART" id="SM00079"/>
    </source>
</evidence>
<dbReference type="GO" id="GO:0015276">
    <property type="term" value="F:ligand-gated monoatomic ion channel activity"/>
    <property type="evidence" value="ECO:0007669"/>
    <property type="project" value="InterPro"/>
</dbReference>
<keyword evidence="1 2" id="KW-0732">Signal</keyword>
<feature type="domain" description="Ionotropic glutamate receptor C-terminal" evidence="4">
    <location>
        <begin position="54"/>
        <end position="278"/>
    </location>
</feature>
<dbReference type="RefSeq" id="WP_109708291.1">
    <property type="nucleotide sequence ID" value="NZ_QGDS01000001.1"/>
</dbReference>
<dbReference type="GO" id="GO:0016020">
    <property type="term" value="C:membrane"/>
    <property type="evidence" value="ECO:0007669"/>
    <property type="project" value="InterPro"/>
</dbReference>
<dbReference type="PROSITE" id="PS51257">
    <property type="entry name" value="PROKAR_LIPOPROTEIN"/>
    <property type="match status" value="1"/>
</dbReference>
<keyword evidence="6" id="KW-1185">Reference proteome</keyword>
<dbReference type="SUPFAM" id="SSF53850">
    <property type="entry name" value="Periplasmic binding protein-like II"/>
    <property type="match status" value="1"/>
</dbReference>
<evidence type="ECO:0000256" key="1">
    <source>
        <dbReference type="ARBA" id="ARBA00022729"/>
    </source>
</evidence>
<dbReference type="SMART" id="SM00062">
    <property type="entry name" value="PBPb"/>
    <property type="match status" value="1"/>
</dbReference>
<evidence type="ECO:0000313" key="5">
    <source>
        <dbReference type="EMBL" id="SUQ12228.1"/>
    </source>
</evidence>
<dbReference type="InterPro" id="IPR001638">
    <property type="entry name" value="Solute-binding_3/MltF_N"/>
</dbReference>
<evidence type="ECO:0000259" key="3">
    <source>
        <dbReference type="SMART" id="SM00062"/>
    </source>
</evidence>
<feature type="chain" id="PRO_5043163603" evidence="2">
    <location>
        <begin position="21"/>
        <end position="278"/>
    </location>
</feature>
<dbReference type="Proteomes" id="UP000254051">
    <property type="component" value="Unassembled WGS sequence"/>
</dbReference>
<proteinExistence type="predicted"/>
<feature type="domain" description="Solute-binding protein family 3/N-terminal" evidence="3">
    <location>
        <begin position="54"/>
        <end position="278"/>
    </location>
</feature>
<dbReference type="PANTHER" id="PTHR35936:SF17">
    <property type="entry name" value="ARGININE-BINDING EXTRACELLULAR PROTEIN ARTP"/>
    <property type="match status" value="1"/>
</dbReference>
<name>A0A316A4R1_9FIRM</name>
<dbReference type="PANTHER" id="PTHR35936">
    <property type="entry name" value="MEMBRANE-BOUND LYTIC MUREIN TRANSGLYCOSYLASE F"/>
    <property type="match status" value="1"/>
</dbReference>
<reference evidence="6" key="1">
    <citation type="submission" date="2017-07" db="EMBL/GenBank/DDBJ databases">
        <authorList>
            <person name="Varghese N."/>
            <person name="Submissions S."/>
        </authorList>
    </citation>
    <scope>NUCLEOTIDE SEQUENCE [LARGE SCALE GENOMIC DNA]</scope>
    <source>
        <strain evidence="6">NLAE-zl-C134</strain>
    </source>
</reference>
<dbReference type="AlphaFoldDB" id="A0A316A4R1"/>
<feature type="signal peptide" evidence="2">
    <location>
        <begin position="1"/>
        <end position="20"/>
    </location>
</feature>
<gene>
    <name evidence="5" type="ORF">SAMN05216529_101117</name>
</gene>